<gene>
    <name evidence="2" type="ORF">C7999DRAFT_14453</name>
</gene>
<dbReference type="PROSITE" id="PS51677">
    <property type="entry name" value="NODB"/>
    <property type="match status" value="1"/>
</dbReference>
<protein>
    <recommendedName>
        <fullName evidence="1">NodB homology domain-containing protein</fullName>
    </recommendedName>
</protein>
<evidence type="ECO:0000259" key="1">
    <source>
        <dbReference type="PROSITE" id="PS51677"/>
    </source>
</evidence>
<dbReference type="SUPFAM" id="SSF88713">
    <property type="entry name" value="Glycoside hydrolase/deacetylase"/>
    <property type="match status" value="1"/>
</dbReference>
<accession>A0AAN7CT39</accession>
<dbReference type="Proteomes" id="UP001303647">
    <property type="component" value="Unassembled WGS sequence"/>
</dbReference>
<dbReference type="InterPro" id="IPR011330">
    <property type="entry name" value="Glyco_hydro/deAcase_b/a-brl"/>
</dbReference>
<dbReference type="PANTHER" id="PTHR47561">
    <property type="entry name" value="POLYSACCHARIDE DEACETYLASE FAMILY PROTEIN (AFU_ORTHOLOGUE AFUA_6G05030)"/>
    <property type="match status" value="1"/>
</dbReference>
<reference evidence="2" key="1">
    <citation type="journal article" date="2023" name="Mol. Phylogenet. Evol.">
        <title>Genome-scale phylogeny and comparative genomics of the fungal order Sordariales.</title>
        <authorList>
            <person name="Hensen N."/>
            <person name="Bonometti L."/>
            <person name="Westerberg I."/>
            <person name="Brannstrom I.O."/>
            <person name="Guillou S."/>
            <person name="Cros-Aarteil S."/>
            <person name="Calhoun S."/>
            <person name="Haridas S."/>
            <person name="Kuo A."/>
            <person name="Mondo S."/>
            <person name="Pangilinan J."/>
            <person name="Riley R."/>
            <person name="LaButti K."/>
            <person name="Andreopoulos B."/>
            <person name="Lipzen A."/>
            <person name="Chen C."/>
            <person name="Yan M."/>
            <person name="Daum C."/>
            <person name="Ng V."/>
            <person name="Clum A."/>
            <person name="Steindorff A."/>
            <person name="Ohm R.A."/>
            <person name="Martin F."/>
            <person name="Silar P."/>
            <person name="Natvig D.O."/>
            <person name="Lalanne C."/>
            <person name="Gautier V."/>
            <person name="Ament-Velasquez S.L."/>
            <person name="Kruys A."/>
            <person name="Hutchinson M.I."/>
            <person name="Powell A.J."/>
            <person name="Barry K."/>
            <person name="Miller A.N."/>
            <person name="Grigoriev I.V."/>
            <person name="Debuchy R."/>
            <person name="Gladieux P."/>
            <person name="Hiltunen Thoren M."/>
            <person name="Johannesson H."/>
        </authorList>
    </citation>
    <scope>NUCLEOTIDE SEQUENCE</scope>
    <source>
        <strain evidence="2">CBS 359.72</strain>
    </source>
</reference>
<sequence>MSSPESSPWPPPYNAAISFTMDNLGEAQDVLKNAWPHTIGSHPAVTDQLPRMLGLLDRYRIRATYFAESWSLGVYPATVRALAGAGHEIAWHGFQHETWSGLGAEEEAESFRKSWEAARAQGVQYVGFRPPGGRVNERTWRLLKEHGIEYVSPLGEFGVGREGIVVLPFDWRAVDAFWYMEKFSGIRKEYGEKEEVRDPKEFKDWLMGRIDEVVRTGGFMSILFHPFLQLSEERFEVLEEALKRISEHESVWVAPCKEIADWVKNHPQNFQTE</sequence>
<dbReference type="AlphaFoldDB" id="A0AAN7CT39"/>
<dbReference type="Gene3D" id="3.20.20.370">
    <property type="entry name" value="Glycoside hydrolase/deacetylase"/>
    <property type="match status" value="1"/>
</dbReference>
<reference evidence="2" key="2">
    <citation type="submission" date="2023-05" db="EMBL/GenBank/DDBJ databases">
        <authorList>
            <consortium name="Lawrence Berkeley National Laboratory"/>
            <person name="Steindorff A."/>
            <person name="Hensen N."/>
            <person name="Bonometti L."/>
            <person name="Westerberg I."/>
            <person name="Brannstrom I.O."/>
            <person name="Guillou S."/>
            <person name="Cros-Aarteil S."/>
            <person name="Calhoun S."/>
            <person name="Haridas S."/>
            <person name="Kuo A."/>
            <person name="Mondo S."/>
            <person name="Pangilinan J."/>
            <person name="Riley R."/>
            <person name="Labutti K."/>
            <person name="Andreopoulos B."/>
            <person name="Lipzen A."/>
            <person name="Chen C."/>
            <person name="Yanf M."/>
            <person name="Daum C."/>
            <person name="Ng V."/>
            <person name="Clum A."/>
            <person name="Ohm R."/>
            <person name="Martin F."/>
            <person name="Silar P."/>
            <person name="Natvig D."/>
            <person name="Lalanne C."/>
            <person name="Gautier V."/>
            <person name="Ament-Velasquez S.L."/>
            <person name="Kruys A."/>
            <person name="Hutchinson M.I."/>
            <person name="Powell A.J."/>
            <person name="Barry K."/>
            <person name="Miller A.N."/>
            <person name="Grigoriev I.V."/>
            <person name="Debuchy R."/>
            <person name="Gladieux P."/>
            <person name="Thoren M.H."/>
            <person name="Johannesson H."/>
        </authorList>
    </citation>
    <scope>NUCLEOTIDE SEQUENCE</scope>
    <source>
        <strain evidence="2">CBS 359.72</strain>
    </source>
</reference>
<dbReference type="PANTHER" id="PTHR47561:SF1">
    <property type="entry name" value="POLYSACCHARIDE DEACETYLASE FAMILY PROTEIN (AFU_ORTHOLOGUE AFUA_6G05030)"/>
    <property type="match status" value="1"/>
</dbReference>
<organism evidence="2 3">
    <name type="scientific">Corynascus novoguineensis</name>
    <dbReference type="NCBI Taxonomy" id="1126955"/>
    <lineage>
        <taxon>Eukaryota</taxon>
        <taxon>Fungi</taxon>
        <taxon>Dikarya</taxon>
        <taxon>Ascomycota</taxon>
        <taxon>Pezizomycotina</taxon>
        <taxon>Sordariomycetes</taxon>
        <taxon>Sordariomycetidae</taxon>
        <taxon>Sordariales</taxon>
        <taxon>Chaetomiaceae</taxon>
        <taxon>Corynascus</taxon>
    </lineage>
</organism>
<keyword evidence="3" id="KW-1185">Reference proteome</keyword>
<dbReference type="InterPro" id="IPR002509">
    <property type="entry name" value="NODB_dom"/>
</dbReference>
<dbReference type="GO" id="GO:0016810">
    <property type="term" value="F:hydrolase activity, acting on carbon-nitrogen (but not peptide) bonds"/>
    <property type="evidence" value="ECO:0007669"/>
    <property type="project" value="InterPro"/>
</dbReference>
<dbReference type="EMBL" id="MU857652">
    <property type="protein sequence ID" value="KAK4247491.1"/>
    <property type="molecule type" value="Genomic_DNA"/>
</dbReference>
<dbReference type="GO" id="GO:0005975">
    <property type="term" value="P:carbohydrate metabolic process"/>
    <property type="evidence" value="ECO:0007669"/>
    <property type="project" value="InterPro"/>
</dbReference>
<comment type="caution">
    <text evidence="2">The sequence shown here is derived from an EMBL/GenBank/DDBJ whole genome shotgun (WGS) entry which is preliminary data.</text>
</comment>
<feature type="domain" description="NodB homology" evidence="1">
    <location>
        <begin position="33"/>
        <end position="254"/>
    </location>
</feature>
<proteinExistence type="predicted"/>
<name>A0AAN7CT39_9PEZI</name>
<evidence type="ECO:0000313" key="2">
    <source>
        <dbReference type="EMBL" id="KAK4247491.1"/>
    </source>
</evidence>
<dbReference type="Pfam" id="PF01522">
    <property type="entry name" value="Polysacc_deac_1"/>
    <property type="match status" value="1"/>
</dbReference>
<evidence type="ECO:0000313" key="3">
    <source>
        <dbReference type="Proteomes" id="UP001303647"/>
    </source>
</evidence>